<dbReference type="EMBL" id="JABBJF010000019">
    <property type="protein sequence ID" value="MBC1187482.1"/>
    <property type="molecule type" value="Genomic_DNA"/>
</dbReference>
<sequence>MTAEVNALIMLAQCNESKGFYRRALRIWQEISTHFDATKEQCRLAWDKISACHLQLQINTPVAVSRDSRKQDVERDKVKIQQLLAQGHSIKEIQHLTGRSIAFIYKYNPRNKTIH</sequence>
<comment type="caution">
    <text evidence="1">The sequence shown here is derived from an EMBL/GenBank/DDBJ whole genome shotgun (WGS) entry which is preliminary data.</text>
</comment>
<dbReference type="RefSeq" id="WP_185669021.1">
    <property type="nucleotide sequence ID" value="NZ_CP162271.1"/>
</dbReference>
<evidence type="ECO:0000313" key="2">
    <source>
        <dbReference type="Proteomes" id="UP000607331"/>
    </source>
</evidence>
<dbReference type="InterPro" id="IPR024684">
    <property type="entry name" value="Tscrpt_act_PerC/SfV_Orf40"/>
</dbReference>
<name>A0ABR6RWG4_9ENTR</name>
<proteinExistence type="predicted"/>
<dbReference type="Pfam" id="PF06069">
    <property type="entry name" value="PerC"/>
    <property type="match status" value="1"/>
</dbReference>
<evidence type="ECO:0000313" key="1">
    <source>
        <dbReference type="EMBL" id="MBC1187482.1"/>
    </source>
</evidence>
<reference evidence="1 2" key="1">
    <citation type="submission" date="2020-04" db="EMBL/GenBank/DDBJ databases">
        <title>The draft genome of Kluyvera sichuanensis strain SCKS090646.</title>
        <authorList>
            <person name="Wei L."/>
            <person name="Liu L."/>
            <person name="Feng Y."/>
            <person name="Zong Z."/>
        </authorList>
    </citation>
    <scope>NUCLEOTIDE SEQUENCE [LARGE SCALE GENOMIC DNA]</scope>
    <source>
        <strain evidence="1 2">090646</strain>
    </source>
</reference>
<organism evidence="1 2">
    <name type="scientific">Kluyvera sichuanensis</name>
    <dbReference type="NCBI Taxonomy" id="2725494"/>
    <lineage>
        <taxon>Bacteria</taxon>
        <taxon>Pseudomonadati</taxon>
        <taxon>Pseudomonadota</taxon>
        <taxon>Gammaproteobacteria</taxon>
        <taxon>Enterobacterales</taxon>
        <taxon>Enterobacteriaceae</taxon>
        <taxon>Kluyvera</taxon>
    </lineage>
</organism>
<accession>A0ABR6RWG4</accession>
<gene>
    <name evidence="1" type="ORF">HII27_17340</name>
</gene>
<dbReference type="GeneID" id="98388509"/>
<keyword evidence="2" id="KW-1185">Reference proteome</keyword>
<protein>
    <submittedName>
        <fullName evidence="1">PerC family transcriptional regulator</fullName>
    </submittedName>
</protein>
<dbReference type="Proteomes" id="UP000607331">
    <property type="component" value="Unassembled WGS sequence"/>
</dbReference>